<gene>
    <name evidence="2" type="ORF">ElyMa_005694100</name>
</gene>
<sequence>MSSPPCPSREAVDASEDAKDDTEPGGMNGEVTGDGDDDVKNEGPVAEVDDDADGGGDDACPDTDMR</sequence>
<dbReference type="AlphaFoldDB" id="A0AAV4FH16"/>
<feature type="region of interest" description="Disordered" evidence="1">
    <location>
        <begin position="1"/>
        <end position="66"/>
    </location>
</feature>
<name>A0AAV4FH16_9GAST</name>
<reference evidence="2 3" key="1">
    <citation type="journal article" date="2021" name="Elife">
        <title>Chloroplast acquisition without the gene transfer in kleptoplastic sea slugs, Plakobranchus ocellatus.</title>
        <authorList>
            <person name="Maeda T."/>
            <person name="Takahashi S."/>
            <person name="Yoshida T."/>
            <person name="Shimamura S."/>
            <person name="Takaki Y."/>
            <person name="Nagai Y."/>
            <person name="Toyoda A."/>
            <person name="Suzuki Y."/>
            <person name="Arimoto A."/>
            <person name="Ishii H."/>
            <person name="Satoh N."/>
            <person name="Nishiyama T."/>
            <person name="Hasebe M."/>
            <person name="Maruyama T."/>
            <person name="Minagawa J."/>
            <person name="Obokata J."/>
            <person name="Shigenobu S."/>
        </authorList>
    </citation>
    <scope>NUCLEOTIDE SEQUENCE [LARGE SCALE GENOMIC DNA]</scope>
</reference>
<dbReference type="Proteomes" id="UP000762676">
    <property type="component" value="Unassembled WGS sequence"/>
</dbReference>
<organism evidence="2 3">
    <name type="scientific">Elysia marginata</name>
    <dbReference type="NCBI Taxonomy" id="1093978"/>
    <lineage>
        <taxon>Eukaryota</taxon>
        <taxon>Metazoa</taxon>
        <taxon>Spiralia</taxon>
        <taxon>Lophotrochozoa</taxon>
        <taxon>Mollusca</taxon>
        <taxon>Gastropoda</taxon>
        <taxon>Heterobranchia</taxon>
        <taxon>Euthyneura</taxon>
        <taxon>Panpulmonata</taxon>
        <taxon>Sacoglossa</taxon>
        <taxon>Placobranchoidea</taxon>
        <taxon>Plakobranchidae</taxon>
        <taxon>Elysia</taxon>
    </lineage>
</organism>
<evidence type="ECO:0000256" key="1">
    <source>
        <dbReference type="SAM" id="MobiDB-lite"/>
    </source>
</evidence>
<accession>A0AAV4FH16</accession>
<feature type="compositionally biased region" description="Acidic residues" evidence="1">
    <location>
        <begin position="47"/>
        <end position="66"/>
    </location>
</feature>
<evidence type="ECO:0000313" key="2">
    <source>
        <dbReference type="EMBL" id="GFR72003.1"/>
    </source>
</evidence>
<protein>
    <submittedName>
        <fullName evidence="2">Uncharacterized protein</fullName>
    </submittedName>
</protein>
<dbReference type="EMBL" id="BMAT01011396">
    <property type="protein sequence ID" value="GFR72003.1"/>
    <property type="molecule type" value="Genomic_DNA"/>
</dbReference>
<comment type="caution">
    <text evidence="2">The sequence shown here is derived from an EMBL/GenBank/DDBJ whole genome shotgun (WGS) entry which is preliminary data.</text>
</comment>
<evidence type="ECO:0000313" key="3">
    <source>
        <dbReference type="Proteomes" id="UP000762676"/>
    </source>
</evidence>
<keyword evidence="3" id="KW-1185">Reference proteome</keyword>
<proteinExistence type="predicted"/>